<feature type="signal peptide" evidence="4">
    <location>
        <begin position="1"/>
        <end position="22"/>
    </location>
</feature>
<dbReference type="CDD" id="cd08513">
    <property type="entry name" value="PBP2_thermophilic_Hb8_like"/>
    <property type="match status" value="1"/>
</dbReference>
<evidence type="ECO:0000313" key="7">
    <source>
        <dbReference type="Proteomes" id="UP000437131"/>
    </source>
</evidence>
<comment type="similarity">
    <text evidence="1">Belongs to the bacterial solute-binding protein 5 family.</text>
</comment>
<proteinExistence type="inferred from homology"/>
<dbReference type="Gene3D" id="3.40.190.10">
    <property type="entry name" value="Periplasmic binding protein-like II"/>
    <property type="match status" value="1"/>
</dbReference>
<dbReference type="GO" id="GO:0015833">
    <property type="term" value="P:peptide transport"/>
    <property type="evidence" value="ECO:0007669"/>
    <property type="project" value="TreeGrafter"/>
</dbReference>
<dbReference type="FunFam" id="3.10.105.10:FF:000006">
    <property type="entry name" value="Peptide ABC transporter substrate-binding protein"/>
    <property type="match status" value="1"/>
</dbReference>
<dbReference type="InterPro" id="IPR030678">
    <property type="entry name" value="Peptide/Ni-bd"/>
</dbReference>
<dbReference type="RefSeq" id="WP_155083486.1">
    <property type="nucleotide sequence ID" value="NZ_WMIA01000006.1"/>
</dbReference>
<evidence type="ECO:0000256" key="4">
    <source>
        <dbReference type="SAM" id="SignalP"/>
    </source>
</evidence>
<dbReference type="PROSITE" id="PS51257">
    <property type="entry name" value="PROKAR_LIPOPROTEIN"/>
    <property type="match status" value="1"/>
</dbReference>
<keyword evidence="3 4" id="KW-0732">Signal</keyword>
<dbReference type="SUPFAM" id="SSF53850">
    <property type="entry name" value="Periplasmic binding protein-like II"/>
    <property type="match status" value="1"/>
</dbReference>
<dbReference type="AlphaFoldDB" id="A0A844GRL2"/>
<evidence type="ECO:0000256" key="1">
    <source>
        <dbReference type="ARBA" id="ARBA00005695"/>
    </source>
</evidence>
<dbReference type="Gene3D" id="3.10.105.10">
    <property type="entry name" value="Dipeptide-binding Protein, Domain 3"/>
    <property type="match status" value="1"/>
</dbReference>
<dbReference type="Proteomes" id="UP000437131">
    <property type="component" value="Unassembled WGS sequence"/>
</dbReference>
<sequence length="575" mass="63870">MKKLKRLSGYLTICLSSLALIACNSDSQSSNINNLKQAKLLYWQAPTILNPHLSTGFKDSEASRLTLEPLASFDKEGKLIPILAQEIPTLENGGIGKDGKSVVWKLRKDVKWSDGQPFTAKDVVFTYEFITNPQVGSVNAGDYAIVDKVETLDDYTVKVSFKEVTPAWYSVFVGNAGLILPQHLYAQYNGANVREAPYNLMPVGTGAYKVVQFKPGDSVIYQPNSYYRQPEKLNFEQIEIKGGGDATSAARAVLQTGEADFAHNLQVEANILESLQKSGKGQLVANFGSLSERIIFNFTDPNRSTDEGEKSSLQYPHPFFSDVKVRQALAMAVDKETIANQLYGVTGKATNNYIVAPEEYVSSENSMTYNPEKASQLLDEAGWKDTNGDGIRDKNGVEMKIVFQTSVNPLRQKTQAIVKQNWQSLGVGVELKSVDASVLFSSDPSNNDTVEKFSADVQMFTTGNLSPDPIAYLKNHTCDNIPQKSNNWSGDNYSRYCNPEYDQLWQKATKELNPQTRAEIFKQMNDLLVEEAAVIPLIHRADVVGVSNNLFGVNLTPWDFKTWNIADWEKKAEGK</sequence>
<protein>
    <submittedName>
        <fullName evidence="6">Peptide ABC transporter substrate-binding protein</fullName>
    </submittedName>
</protein>
<evidence type="ECO:0000256" key="2">
    <source>
        <dbReference type="ARBA" id="ARBA00022448"/>
    </source>
</evidence>
<dbReference type="InterPro" id="IPR000914">
    <property type="entry name" value="SBP_5_dom"/>
</dbReference>
<dbReference type="EMBL" id="WMIA01000006">
    <property type="protein sequence ID" value="MTF38590.1"/>
    <property type="molecule type" value="Genomic_DNA"/>
</dbReference>
<dbReference type="Pfam" id="PF00496">
    <property type="entry name" value="SBP_bac_5"/>
    <property type="match status" value="1"/>
</dbReference>
<dbReference type="PANTHER" id="PTHR30290">
    <property type="entry name" value="PERIPLASMIC BINDING COMPONENT OF ABC TRANSPORTER"/>
    <property type="match status" value="1"/>
</dbReference>
<organism evidence="6 7">
    <name type="scientific">Cyanobacterium aponinum 0216</name>
    <dbReference type="NCBI Taxonomy" id="2676140"/>
    <lineage>
        <taxon>Bacteria</taxon>
        <taxon>Bacillati</taxon>
        <taxon>Cyanobacteriota</taxon>
        <taxon>Cyanophyceae</taxon>
        <taxon>Oscillatoriophycideae</taxon>
        <taxon>Chroococcales</taxon>
        <taxon>Geminocystaceae</taxon>
        <taxon>Cyanobacterium</taxon>
    </lineage>
</organism>
<dbReference type="InterPro" id="IPR039424">
    <property type="entry name" value="SBP_5"/>
</dbReference>
<dbReference type="GO" id="GO:1904680">
    <property type="term" value="F:peptide transmembrane transporter activity"/>
    <property type="evidence" value="ECO:0007669"/>
    <property type="project" value="TreeGrafter"/>
</dbReference>
<dbReference type="PANTHER" id="PTHR30290:SF65">
    <property type="entry name" value="MONOACYL PHOSPHATIDYLINOSITOL TETRAMANNOSIDE-BINDING PROTEIN LPQW-RELATED"/>
    <property type="match status" value="1"/>
</dbReference>
<gene>
    <name evidence="6" type="ORF">GGC33_06595</name>
</gene>
<accession>A0A844GRL2</accession>
<name>A0A844GRL2_9CHRO</name>
<evidence type="ECO:0000259" key="5">
    <source>
        <dbReference type="Pfam" id="PF00496"/>
    </source>
</evidence>
<evidence type="ECO:0000313" key="6">
    <source>
        <dbReference type="EMBL" id="MTF38590.1"/>
    </source>
</evidence>
<evidence type="ECO:0000256" key="3">
    <source>
        <dbReference type="ARBA" id="ARBA00022729"/>
    </source>
</evidence>
<feature type="domain" description="Solute-binding protein family 5" evidence="5">
    <location>
        <begin position="94"/>
        <end position="476"/>
    </location>
</feature>
<reference evidence="6 7" key="1">
    <citation type="submission" date="2019-11" db="EMBL/GenBank/DDBJ databases">
        <title>Isolation of a new High Light Tolerant Cyanobacteria.</title>
        <authorList>
            <person name="Dobson Z."/>
            <person name="Vaughn N."/>
            <person name="Vaughn M."/>
            <person name="Fromme P."/>
            <person name="Mazor Y."/>
        </authorList>
    </citation>
    <scope>NUCLEOTIDE SEQUENCE [LARGE SCALE GENOMIC DNA]</scope>
    <source>
        <strain evidence="6 7">0216</strain>
    </source>
</reference>
<keyword evidence="2" id="KW-0813">Transport</keyword>
<dbReference type="PIRSF" id="PIRSF002741">
    <property type="entry name" value="MppA"/>
    <property type="match status" value="1"/>
</dbReference>
<dbReference type="GO" id="GO:0043190">
    <property type="term" value="C:ATP-binding cassette (ABC) transporter complex"/>
    <property type="evidence" value="ECO:0007669"/>
    <property type="project" value="InterPro"/>
</dbReference>
<comment type="caution">
    <text evidence="6">The sequence shown here is derived from an EMBL/GenBank/DDBJ whole genome shotgun (WGS) entry which is preliminary data.</text>
</comment>
<dbReference type="GO" id="GO:0042597">
    <property type="term" value="C:periplasmic space"/>
    <property type="evidence" value="ECO:0007669"/>
    <property type="project" value="UniProtKB-ARBA"/>
</dbReference>
<feature type="chain" id="PRO_5032508389" evidence="4">
    <location>
        <begin position="23"/>
        <end position="575"/>
    </location>
</feature>